<keyword evidence="1" id="KW-0653">Protein transport</keyword>
<dbReference type="Pfam" id="PF03031">
    <property type="entry name" value="NIF"/>
    <property type="match status" value="1"/>
</dbReference>
<dbReference type="GO" id="GO:0005744">
    <property type="term" value="C:TIM23 mitochondrial import inner membrane translocase complex"/>
    <property type="evidence" value="ECO:0007669"/>
    <property type="project" value="UniProtKB-UniRule"/>
</dbReference>
<accession>A0A8K0TMD1</accession>
<dbReference type="InterPro" id="IPR004274">
    <property type="entry name" value="FCP1_dom"/>
</dbReference>
<organism evidence="4 5">
    <name type="scientific">Plectosphaerella cucumerina</name>
    <dbReference type="NCBI Taxonomy" id="40658"/>
    <lineage>
        <taxon>Eukaryota</taxon>
        <taxon>Fungi</taxon>
        <taxon>Dikarya</taxon>
        <taxon>Ascomycota</taxon>
        <taxon>Pezizomycotina</taxon>
        <taxon>Sordariomycetes</taxon>
        <taxon>Hypocreomycetidae</taxon>
        <taxon>Glomerellales</taxon>
        <taxon>Plectosphaerellaceae</taxon>
        <taxon>Plectosphaerella</taxon>
    </lineage>
</organism>
<feature type="compositionally biased region" description="Polar residues" evidence="2">
    <location>
        <begin position="136"/>
        <end position="145"/>
    </location>
</feature>
<evidence type="ECO:0000256" key="1">
    <source>
        <dbReference type="RuleBase" id="RU365079"/>
    </source>
</evidence>
<feature type="region of interest" description="Disordered" evidence="2">
    <location>
        <begin position="43"/>
        <end position="172"/>
    </location>
</feature>
<comment type="subunit">
    <text evidence="1">Component of the TIM23 complex.</text>
</comment>
<dbReference type="InterPro" id="IPR036412">
    <property type="entry name" value="HAD-like_sf"/>
</dbReference>
<name>A0A8K0TMD1_9PEZI</name>
<sequence length="387" mass="42511">MDNFFFQNLPMPPMPPAGFSGQVPPPQPIPGFPTLPFNPFAPFPNVGSSMPFPLPQSFQQPQQQQQAQPQGKGAAHDDSSASNAPNKKARRKAAKGIKRKTAKQKMAAQAAQAQDQGNGIQGQNVQNQGQPRGQGIQETIPSATANGPGRDPVIPPSAESGGTPDPHPTYLAHAALPPTRLSSPRTILIVMDLNGTLLFRPDRRKSHNFVQRPHAGPFMEYCIDVFRVAVWSSARPQNVAIMCEQLLGPERRGRLVASWGRDRFGLSHKDYNSRVQCYKRLQSVWADPAIQASHPEAATGGRWDQSNTVLVDDSAEKARTEPHNLLRIPEYGGNPVEGGDVLPQVHDYLNELSWQSDVSRFIRLNPFRLDTEYRLPPQDADAPSIGQ</sequence>
<dbReference type="Gene3D" id="3.40.50.1000">
    <property type="entry name" value="HAD superfamily/HAD-like"/>
    <property type="match status" value="1"/>
</dbReference>
<reference evidence="4" key="1">
    <citation type="journal article" date="2021" name="Nat. Commun.">
        <title>Genetic determinants of endophytism in the Arabidopsis root mycobiome.</title>
        <authorList>
            <person name="Mesny F."/>
            <person name="Miyauchi S."/>
            <person name="Thiergart T."/>
            <person name="Pickel B."/>
            <person name="Atanasova L."/>
            <person name="Karlsson M."/>
            <person name="Huettel B."/>
            <person name="Barry K.W."/>
            <person name="Haridas S."/>
            <person name="Chen C."/>
            <person name="Bauer D."/>
            <person name="Andreopoulos W."/>
            <person name="Pangilinan J."/>
            <person name="LaButti K."/>
            <person name="Riley R."/>
            <person name="Lipzen A."/>
            <person name="Clum A."/>
            <person name="Drula E."/>
            <person name="Henrissat B."/>
            <person name="Kohler A."/>
            <person name="Grigoriev I.V."/>
            <person name="Martin F.M."/>
            <person name="Hacquard S."/>
        </authorList>
    </citation>
    <scope>NUCLEOTIDE SEQUENCE</scope>
    <source>
        <strain evidence="4">MPI-CAGE-AT-0016</strain>
    </source>
</reference>
<keyword evidence="1" id="KW-0809">Transit peptide</keyword>
<evidence type="ECO:0000313" key="5">
    <source>
        <dbReference type="Proteomes" id="UP000813385"/>
    </source>
</evidence>
<keyword evidence="1" id="KW-0813">Transport</keyword>
<feature type="compositionally biased region" description="Low complexity" evidence="2">
    <location>
        <begin position="104"/>
        <end position="135"/>
    </location>
</feature>
<dbReference type="Proteomes" id="UP000813385">
    <property type="component" value="Unassembled WGS sequence"/>
</dbReference>
<feature type="region of interest" description="Disordered" evidence="2">
    <location>
        <begin position="1"/>
        <end position="31"/>
    </location>
</feature>
<dbReference type="EMBL" id="JAGPXD010000003">
    <property type="protein sequence ID" value="KAH7363038.1"/>
    <property type="molecule type" value="Genomic_DNA"/>
</dbReference>
<keyword evidence="1" id="KW-0496">Mitochondrion</keyword>
<dbReference type="InterPro" id="IPR023214">
    <property type="entry name" value="HAD_sf"/>
</dbReference>
<evidence type="ECO:0000313" key="4">
    <source>
        <dbReference type="EMBL" id="KAH7363038.1"/>
    </source>
</evidence>
<feature type="compositionally biased region" description="Basic residues" evidence="2">
    <location>
        <begin position="87"/>
        <end position="103"/>
    </location>
</feature>
<feature type="domain" description="FCP1 homology" evidence="3">
    <location>
        <begin position="182"/>
        <end position="352"/>
    </location>
</feature>
<evidence type="ECO:0000259" key="3">
    <source>
        <dbReference type="PROSITE" id="PS50969"/>
    </source>
</evidence>
<keyword evidence="1" id="KW-0811">Translocation</keyword>
<comment type="caution">
    <text evidence="4">The sequence shown here is derived from an EMBL/GenBank/DDBJ whole genome shotgun (WGS) entry which is preliminary data.</text>
</comment>
<feature type="compositionally biased region" description="Low complexity" evidence="2">
    <location>
        <begin position="55"/>
        <end position="70"/>
    </location>
</feature>
<comment type="subcellular location">
    <subcellularLocation>
        <location evidence="1">Mitochondrion inner membrane</location>
        <topology evidence="1">Single-pass membrane protein</topology>
    </subcellularLocation>
</comment>
<dbReference type="PROSITE" id="PS50969">
    <property type="entry name" value="FCP1"/>
    <property type="match status" value="1"/>
</dbReference>
<dbReference type="AlphaFoldDB" id="A0A8K0TMD1"/>
<evidence type="ECO:0000256" key="2">
    <source>
        <dbReference type="SAM" id="MobiDB-lite"/>
    </source>
</evidence>
<proteinExistence type="inferred from homology"/>
<comment type="similarity">
    <text evidence="1">Belongs to the TIM50 family.</text>
</comment>
<dbReference type="SUPFAM" id="SSF56784">
    <property type="entry name" value="HAD-like"/>
    <property type="match status" value="1"/>
</dbReference>
<dbReference type="InterPro" id="IPR050365">
    <property type="entry name" value="TIM50"/>
</dbReference>
<dbReference type="SMART" id="SM00577">
    <property type="entry name" value="CPDc"/>
    <property type="match status" value="1"/>
</dbReference>
<gene>
    <name evidence="4" type="ORF">B0T11DRAFT_329046</name>
</gene>
<protein>
    <recommendedName>
        <fullName evidence="1">Mitochondrial import inner membrane translocase subunit TIM50</fullName>
    </recommendedName>
</protein>
<dbReference type="OrthoDB" id="1711508at2759"/>
<dbReference type="PANTHER" id="PTHR12210">
    <property type="entry name" value="DULLARD PROTEIN PHOSPHATASE"/>
    <property type="match status" value="1"/>
</dbReference>
<comment type="function">
    <text evidence="1">Essential component of the TIM23 complex, a complex that mediates the translocation of transit peptide-containing proteins across the mitochondrial inner membrane.</text>
</comment>
<keyword evidence="5" id="KW-1185">Reference proteome</keyword>
<dbReference type="GO" id="GO:0015031">
    <property type="term" value="P:protein transport"/>
    <property type="evidence" value="ECO:0007669"/>
    <property type="project" value="UniProtKB-KW"/>
</dbReference>